<dbReference type="Pfam" id="PF23750">
    <property type="entry name" value="RsgI_M"/>
    <property type="match status" value="1"/>
</dbReference>
<protein>
    <recommendedName>
        <fullName evidence="3">Anti-sigma factor RsgI-like middle domain-containing protein</fullName>
    </recommendedName>
</protein>
<feature type="chain" id="PRO_5039264493" description="Anti-sigma factor RsgI-like middle domain-containing protein" evidence="2">
    <location>
        <begin position="21"/>
        <end position="339"/>
    </location>
</feature>
<feature type="compositionally biased region" description="Low complexity" evidence="1">
    <location>
        <begin position="181"/>
        <end position="200"/>
    </location>
</feature>
<dbReference type="AlphaFoldDB" id="A0A9D2QAH2"/>
<feature type="region of interest" description="Disordered" evidence="1">
    <location>
        <begin position="181"/>
        <end position="339"/>
    </location>
</feature>
<accession>A0A9D2QAH2</accession>
<feature type="compositionally biased region" description="Low complexity" evidence="1">
    <location>
        <begin position="208"/>
        <end position="227"/>
    </location>
</feature>
<gene>
    <name evidence="4" type="ORF">H9697_13120</name>
</gene>
<dbReference type="PROSITE" id="PS51257">
    <property type="entry name" value="PROKAR_LIPOPROTEIN"/>
    <property type="match status" value="1"/>
</dbReference>
<reference evidence="4" key="2">
    <citation type="submission" date="2021-04" db="EMBL/GenBank/DDBJ databases">
        <authorList>
            <person name="Gilroy R."/>
        </authorList>
    </citation>
    <scope>NUCLEOTIDE SEQUENCE</scope>
    <source>
        <strain evidence="4">CHK196-7946</strain>
    </source>
</reference>
<evidence type="ECO:0000313" key="4">
    <source>
        <dbReference type="EMBL" id="HJC75862.1"/>
    </source>
</evidence>
<feature type="compositionally biased region" description="Acidic residues" evidence="1">
    <location>
        <begin position="321"/>
        <end position="339"/>
    </location>
</feature>
<feature type="domain" description="Anti-sigma factor RsgI-like middle" evidence="3">
    <location>
        <begin position="52"/>
        <end position="160"/>
    </location>
</feature>
<evidence type="ECO:0000259" key="3">
    <source>
        <dbReference type="Pfam" id="PF23750"/>
    </source>
</evidence>
<name>A0A9D2QAH2_9FIRM</name>
<feature type="signal peptide" evidence="2">
    <location>
        <begin position="1"/>
        <end position="20"/>
    </location>
</feature>
<feature type="compositionally biased region" description="Low complexity" evidence="1">
    <location>
        <begin position="291"/>
        <end position="320"/>
    </location>
</feature>
<evidence type="ECO:0000256" key="2">
    <source>
        <dbReference type="SAM" id="SignalP"/>
    </source>
</evidence>
<evidence type="ECO:0000313" key="5">
    <source>
        <dbReference type="Proteomes" id="UP000823902"/>
    </source>
</evidence>
<dbReference type="InterPro" id="IPR055431">
    <property type="entry name" value="RsgI_M"/>
</dbReference>
<feature type="compositionally biased region" description="Pro residues" evidence="1">
    <location>
        <begin position="268"/>
        <end position="290"/>
    </location>
</feature>
<keyword evidence="2" id="KW-0732">Signal</keyword>
<organism evidence="4 5">
    <name type="scientific">Candidatus Mediterraneibacter faecavium</name>
    <dbReference type="NCBI Taxonomy" id="2838668"/>
    <lineage>
        <taxon>Bacteria</taxon>
        <taxon>Bacillati</taxon>
        <taxon>Bacillota</taxon>
        <taxon>Clostridia</taxon>
        <taxon>Lachnospirales</taxon>
        <taxon>Lachnospiraceae</taxon>
        <taxon>Mediterraneibacter</taxon>
    </lineage>
</organism>
<dbReference type="Proteomes" id="UP000823902">
    <property type="component" value="Unassembled WGS sequence"/>
</dbReference>
<comment type="caution">
    <text evidence="4">The sequence shown here is derived from an EMBL/GenBank/DDBJ whole genome shotgun (WGS) entry which is preliminary data.</text>
</comment>
<sequence>MTKKRLMATLAAVLSLSLFGGLIGCGSRQPSAPAAAQTGTVTETQAEEQGGVISLKVNPEIAVFYDENGKVTNVESRNDDGKKVIADYTGFEGKECHTVISELIALINEAGYFVEETEGKAHQITLEIEEGSILPTENFLNTIVAEIQKYTSAEKINTPVAIDGESTYGWTNYGDTDYGPDNDGVTNYDDTDYGTTSDGVTDYDDKPTAASGSSDNAGGNTNTGTSGHTDYGNTNYGSTDYGSGSDGVTNYDDGDSGYSSGQATTPAPSQPAAPAPSQPAAPAPSQPAAPAPSQSSGSGTTDYGDSGYDSGNSNYGSSDSGYDDNGDSGYDDGDSGYDD</sequence>
<feature type="compositionally biased region" description="Low complexity" evidence="1">
    <location>
        <begin position="236"/>
        <end position="247"/>
    </location>
</feature>
<dbReference type="EMBL" id="DWVY01000066">
    <property type="protein sequence ID" value="HJC75862.1"/>
    <property type="molecule type" value="Genomic_DNA"/>
</dbReference>
<proteinExistence type="predicted"/>
<evidence type="ECO:0000256" key="1">
    <source>
        <dbReference type="SAM" id="MobiDB-lite"/>
    </source>
</evidence>
<reference evidence="4" key="1">
    <citation type="journal article" date="2021" name="PeerJ">
        <title>Extensive microbial diversity within the chicken gut microbiome revealed by metagenomics and culture.</title>
        <authorList>
            <person name="Gilroy R."/>
            <person name="Ravi A."/>
            <person name="Getino M."/>
            <person name="Pursley I."/>
            <person name="Horton D.L."/>
            <person name="Alikhan N.F."/>
            <person name="Baker D."/>
            <person name="Gharbi K."/>
            <person name="Hall N."/>
            <person name="Watson M."/>
            <person name="Adriaenssens E.M."/>
            <person name="Foster-Nyarko E."/>
            <person name="Jarju S."/>
            <person name="Secka A."/>
            <person name="Antonio M."/>
            <person name="Oren A."/>
            <person name="Chaudhuri R.R."/>
            <person name="La Ragione R."/>
            <person name="Hildebrand F."/>
            <person name="Pallen M.J."/>
        </authorList>
    </citation>
    <scope>NUCLEOTIDE SEQUENCE</scope>
    <source>
        <strain evidence="4">CHK196-7946</strain>
    </source>
</reference>